<gene>
    <name evidence="13" type="ORF">CHU93_16575</name>
</gene>
<accession>A0A255Y448</accession>
<dbReference type="RefSeq" id="WP_094475253.1">
    <property type="nucleotide sequence ID" value="NZ_NOXT01000126.1"/>
</dbReference>
<comment type="subcellular location">
    <subcellularLocation>
        <location evidence="1">Cell inner membrane</location>
        <topology evidence="1">Multi-pass membrane protein</topology>
    </subcellularLocation>
    <subcellularLocation>
        <location evidence="9">Cell membrane</location>
        <topology evidence="9">Multi-pass membrane protein</topology>
    </subcellularLocation>
</comment>
<evidence type="ECO:0000256" key="6">
    <source>
        <dbReference type="ARBA" id="ARBA00022989"/>
    </source>
</evidence>
<sequence length="247" mass="26020">MVALGAILGLVIGSFLAVLTARWPRGEAITGRSRCDGCGVQLGVAELVPVLSFLWLRGRCRHCGMAIHRRHLAIELAGAVVGAVMLARWPLLAGLAAAVLGWWLLALIVLDAEHHWLPDRLTLPLIPAGLVLGQWLGFASLWDRLFAALLGFAVLAALRLGWRLRTGREGMGGGDPKLMAGIGGLVGVLPLPIILTGAALLGLGLALLDAARGRAVSGTTALPFGALLAGMTLILLMIGRGWWELLR</sequence>
<keyword evidence="4" id="KW-0997">Cell inner membrane</keyword>
<evidence type="ECO:0000256" key="4">
    <source>
        <dbReference type="ARBA" id="ARBA00022519"/>
    </source>
</evidence>
<evidence type="ECO:0000256" key="7">
    <source>
        <dbReference type="ARBA" id="ARBA00023136"/>
    </source>
</evidence>
<keyword evidence="5 9" id="KW-0812">Transmembrane</keyword>
<feature type="domain" description="Prepilin peptidase A24 N-terminal" evidence="12">
    <location>
        <begin position="7"/>
        <end position="87"/>
    </location>
</feature>
<dbReference type="Pfam" id="PF06750">
    <property type="entry name" value="A24_N_bact"/>
    <property type="match status" value="1"/>
</dbReference>
<dbReference type="GO" id="GO:0004190">
    <property type="term" value="F:aspartic-type endopeptidase activity"/>
    <property type="evidence" value="ECO:0007669"/>
    <property type="project" value="UniProtKB-EC"/>
</dbReference>
<keyword evidence="9" id="KW-0511">Multifunctional enzyme</keyword>
<dbReference type="GO" id="GO:0032259">
    <property type="term" value="P:methylation"/>
    <property type="evidence" value="ECO:0007669"/>
    <property type="project" value="UniProtKB-KW"/>
</dbReference>
<dbReference type="Proteomes" id="UP000216991">
    <property type="component" value="Unassembled WGS sequence"/>
</dbReference>
<evidence type="ECO:0000256" key="1">
    <source>
        <dbReference type="ARBA" id="ARBA00004429"/>
    </source>
</evidence>
<reference evidence="13 14" key="1">
    <citation type="submission" date="2017-07" db="EMBL/GenBank/DDBJ databases">
        <title>Sandarakinorhabdus cyanobacteriorum sp. nov., a novel bacterium isolated from cyanobacterial aggregates in a eutrophic lake.</title>
        <authorList>
            <person name="Cai H."/>
        </authorList>
    </citation>
    <scope>NUCLEOTIDE SEQUENCE [LARGE SCALE GENOMIC DNA]</scope>
    <source>
        <strain evidence="13 14">TH057</strain>
    </source>
</reference>
<keyword evidence="9" id="KW-0808">Transferase</keyword>
<evidence type="ECO:0000256" key="10">
    <source>
        <dbReference type="SAM" id="Phobius"/>
    </source>
</evidence>
<feature type="transmembrane region" description="Helical" evidence="10">
    <location>
        <begin position="38"/>
        <end position="56"/>
    </location>
</feature>
<evidence type="ECO:0000256" key="5">
    <source>
        <dbReference type="ARBA" id="ARBA00022692"/>
    </source>
</evidence>
<keyword evidence="9" id="KW-0645">Protease</keyword>
<comment type="function">
    <text evidence="9">Plays an essential role in type IV pili and type II pseudopili formation by proteolytically removing the leader sequence from substrate proteins and subsequently monomethylating the alpha-amino group of the newly exposed N-terminal phenylalanine.</text>
</comment>
<dbReference type="EMBL" id="NOXT01000126">
    <property type="protein sequence ID" value="OYQ24039.1"/>
    <property type="molecule type" value="Genomic_DNA"/>
</dbReference>
<dbReference type="InterPro" id="IPR050882">
    <property type="entry name" value="Prepilin_peptidase/N-MTase"/>
</dbReference>
<comment type="similarity">
    <text evidence="2 8">Belongs to the peptidase A24 family.</text>
</comment>
<keyword evidence="3" id="KW-1003">Cell membrane</keyword>
<keyword evidence="9" id="KW-0489">Methyltransferase</keyword>
<dbReference type="PRINTS" id="PR00864">
    <property type="entry name" value="PREPILNPTASE"/>
</dbReference>
<keyword evidence="14" id="KW-1185">Reference proteome</keyword>
<keyword evidence="6 10" id="KW-1133">Transmembrane helix</keyword>
<evidence type="ECO:0000259" key="12">
    <source>
        <dbReference type="Pfam" id="PF06750"/>
    </source>
</evidence>
<evidence type="ECO:0000259" key="11">
    <source>
        <dbReference type="Pfam" id="PF01478"/>
    </source>
</evidence>
<feature type="transmembrane region" description="Helical" evidence="10">
    <location>
        <begin position="145"/>
        <end position="162"/>
    </location>
</feature>
<name>A0A255Y448_9SPHN</name>
<dbReference type="GO" id="GO:0008168">
    <property type="term" value="F:methyltransferase activity"/>
    <property type="evidence" value="ECO:0007669"/>
    <property type="project" value="UniProtKB-KW"/>
</dbReference>
<proteinExistence type="inferred from homology"/>
<dbReference type="GO" id="GO:0006465">
    <property type="term" value="P:signal peptide processing"/>
    <property type="evidence" value="ECO:0007669"/>
    <property type="project" value="TreeGrafter"/>
</dbReference>
<dbReference type="AlphaFoldDB" id="A0A255Y448"/>
<dbReference type="GO" id="GO:0005886">
    <property type="term" value="C:plasma membrane"/>
    <property type="evidence" value="ECO:0007669"/>
    <property type="project" value="UniProtKB-SubCell"/>
</dbReference>
<feature type="transmembrane region" description="Helical" evidence="10">
    <location>
        <begin position="76"/>
        <end position="109"/>
    </location>
</feature>
<dbReference type="InterPro" id="IPR010627">
    <property type="entry name" value="Prepilin_pept_A24_N"/>
</dbReference>
<organism evidence="13 14">
    <name type="scientific">Sandarakinorhabdus cyanobacteriorum</name>
    <dbReference type="NCBI Taxonomy" id="1981098"/>
    <lineage>
        <taxon>Bacteria</taxon>
        <taxon>Pseudomonadati</taxon>
        <taxon>Pseudomonadota</taxon>
        <taxon>Alphaproteobacteria</taxon>
        <taxon>Sphingomonadales</taxon>
        <taxon>Sphingosinicellaceae</taxon>
        <taxon>Sandarakinorhabdus</taxon>
    </lineage>
</organism>
<evidence type="ECO:0000256" key="9">
    <source>
        <dbReference type="RuleBase" id="RU003794"/>
    </source>
</evidence>
<dbReference type="PANTHER" id="PTHR30487">
    <property type="entry name" value="TYPE 4 PREPILIN-LIKE PROTEINS LEADER PEPTIDE-PROCESSING ENZYME"/>
    <property type="match status" value="1"/>
</dbReference>
<feature type="transmembrane region" description="Helical" evidence="10">
    <location>
        <begin position="182"/>
        <end position="208"/>
    </location>
</feature>
<dbReference type="Gene3D" id="1.20.120.1220">
    <property type="match status" value="1"/>
</dbReference>
<dbReference type="InterPro" id="IPR000045">
    <property type="entry name" value="Prepilin_IV_endopep_pep"/>
</dbReference>
<comment type="caution">
    <text evidence="13">The sequence shown here is derived from an EMBL/GenBank/DDBJ whole genome shotgun (WGS) entry which is preliminary data.</text>
</comment>
<keyword evidence="7 10" id="KW-0472">Membrane</keyword>
<feature type="transmembrane region" description="Helical" evidence="10">
    <location>
        <begin position="121"/>
        <end position="138"/>
    </location>
</feature>
<dbReference type="OrthoDB" id="9789291at2"/>
<evidence type="ECO:0000313" key="13">
    <source>
        <dbReference type="EMBL" id="OYQ24039.1"/>
    </source>
</evidence>
<protein>
    <recommendedName>
        <fullName evidence="9">Prepilin leader peptidase/N-methyltransferase</fullName>
        <ecNumber evidence="9">2.1.1.-</ecNumber>
        <ecNumber evidence="9">3.4.23.43</ecNumber>
    </recommendedName>
</protein>
<evidence type="ECO:0000256" key="2">
    <source>
        <dbReference type="ARBA" id="ARBA00005801"/>
    </source>
</evidence>
<dbReference type="EC" id="2.1.1.-" evidence="9"/>
<dbReference type="PANTHER" id="PTHR30487:SF0">
    <property type="entry name" value="PREPILIN LEADER PEPTIDASE_N-METHYLTRANSFERASE-RELATED"/>
    <property type="match status" value="1"/>
</dbReference>
<dbReference type="Pfam" id="PF01478">
    <property type="entry name" value="Peptidase_A24"/>
    <property type="match status" value="1"/>
</dbReference>
<feature type="domain" description="Prepilin type IV endopeptidase peptidase" evidence="11">
    <location>
        <begin position="99"/>
        <end position="207"/>
    </location>
</feature>
<feature type="transmembrane region" description="Helical" evidence="10">
    <location>
        <begin position="220"/>
        <end position="243"/>
    </location>
</feature>
<dbReference type="InterPro" id="IPR014032">
    <property type="entry name" value="Peptidase_A24A_bac"/>
</dbReference>
<comment type="catalytic activity">
    <reaction evidence="9">
        <text>Typically cleaves a -Gly-|-Phe- bond to release an N-terminal, basic peptide of 5-8 residues from type IV prepilin, and then N-methylates the new N-terminal amino group, the methyl donor being S-adenosyl-L-methionine.</text>
        <dbReference type="EC" id="3.4.23.43"/>
    </reaction>
</comment>
<dbReference type="EC" id="3.4.23.43" evidence="9"/>
<evidence type="ECO:0000256" key="8">
    <source>
        <dbReference type="RuleBase" id="RU003793"/>
    </source>
</evidence>
<evidence type="ECO:0000256" key="3">
    <source>
        <dbReference type="ARBA" id="ARBA00022475"/>
    </source>
</evidence>
<evidence type="ECO:0000313" key="14">
    <source>
        <dbReference type="Proteomes" id="UP000216991"/>
    </source>
</evidence>
<keyword evidence="9" id="KW-0378">Hydrolase</keyword>